<protein>
    <submittedName>
        <fullName evidence="2">Uncharacterized protein</fullName>
    </submittedName>
</protein>
<evidence type="ECO:0000313" key="3">
    <source>
        <dbReference type="Proteomes" id="UP000401081"/>
    </source>
</evidence>
<evidence type="ECO:0000313" key="2">
    <source>
        <dbReference type="EMBL" id="VFS75281.1"/>
    </source>
</evidence>
<gene>
    <name evidence="2" type="ORF">NCTC12993_05276</name>
</gene>
<sequence length="65" mass="6672">MDRRQFISRFAATALVVKSGSIFAAPPLNLSRRCAVAGNASGGGGPVGEMITTPKGAQTHIAVPY</sequence>
<name>A0A485BQV8_KLUCR</name>
<dbReference type="EMBL" id="CAADJD010000022">
    <property type="protein sequence ID" value="VFS75281.1"/>
    <property type="molecule type" value="Genomic_DNA"/>
</dbReference>
<feature type="chain" id="PRO_5019733160" evidence="1">
    <location>
        <begin position="25"/>
        <end position="65"/>
    </location>
</feature>
<dbReference type="AlphaFoldDB" id="A0A485BQV8"/>
<evidence type="ECO:0000256" key="1">
    <source>
        <dbReference type="SAM" id="SignalP"/>
    </source>
</evidence>
<feature type="signal peptide" evidence="1">
    <location>
        <begin position="1"/>
        <end position="24"/>
    </location>
</feature>
<proteinExistence type="predicted"/>
<keyword evidence="1" id="KW-0732">Signal</keyword>
<keyword evidence="3" id="KW-1185">Reference proteome</keyword>
<dbReference type="Proteomes" id="UP000401081">
    <property type="component" value="Unassembled WGS sequence"/>
</dbReference>
<accession>A0A485BQV8</accession>
<reference evidence="2 3" key="1">
    <citation type="submission" date="2019-03" db="EMBL/GenBank/DDBJ databases">
        <authorList>
            <consortium name="Pathogen Informatics"/>
        </authorList>
    </citation>
    <scope>NUCLEOTIDE SEQUENCE [LARGE SCALE GENOMIC DNA]</scope>
    <source>
        <strain evidence="2 3">NCTC12993</strain>
    </source>
</reference>
<organism evidence="2 3">
    <name type="scientific">Kluyvera cryocrescens</name>
    <name type="common">Kluyvera citrophila</name>
    <dbReference type="NCBI Taxonomy" id="580"/>
    <lineage>
        <taxon>Bacteria</taxon>
        <taxon>Pseudomonadati</taxon>
        <taxon>Pseudomonadota</taxon>
        <taxon>Gammaproteobacteria</taxon>
        <taxon>Enterobacterales</taxon>
        <taxon>Enterobacteriaceae</taxon>
        <taxon>Kluyvera</taxon>
    </lineage>
</organism>